<organism evidence="1 2">
    <name type="scientific">Desulfobotulus pelophilus</name>
    <dbReference type="NCBI Taxonomy" id="2823377"/>
    <lineage>
        <taxon>Bacteria</taxon>
        <taxon>Pseudomonadati</taxon>
        <taxon>Thermodesulfobacteriota</taxon>
        <taxon>Desulfobacteria</taxon>
        <taxon>Desulfobacterales</taxon>
        <taxon>Desulfobacteraceae</taxon>
        <taxon>Desulfobotulus</taxon>
    </lineage>
</organism>
<dbReference type="EMBL" id="JAPFPW010000001">
    <property type="protein sequence ID" value="MCW7752385.1"/>
    <property type="molecule type" value="Genomic_DNA"/>
</dbReference>
<gene>
    <name evidence="1" type="ORF">OOT00_00095</name>
</gene>
<name>A0ABT3N4K3_9BACT</name>
<proteinExistence type="predicted"/>
<evidence type="ECO:0008006" key="3">
    <source>
        <dbReference type="Google" id="ProtNLM"/>
    </source>
</evidence>
<comment type="caution">
    <text evidence="1">The sequence shown here is derived from an EMBL/GenBank/DDBJ whole genome shotgun (WGS) entry which is preliminary data.</text>
</comment>
<evidence type="ECO:0000313" key="2">
    <source>
        <dbReference type="Proteomes" id="UP001209681"/>
    </source>
</evidence>
<keyword evidence="2" id="KW-1185">Reference proteome</keyword>
<dbReference type="RefSeq" id="WP_265423257.1">
    <property type="nucleotide sequence ID" value="NZ_JAPFPW010000001.1"/>
</dbReference>
<dbReference type="Gene3D" id="1.20.58.380">
    <property type="entry name" value="Flagellar protein flit"/>
    <property type="match status" value="1"/>
</dbReference>
<accession>A0ABT3N4K3</accession>
<reference evidence="1 2" key="1">
    <citation type="submission" date="2022-11" db="EMBL/GenBank/DDBJ databases">
        <title>Desulfobotulus tamanensis H1 sp. nov. - anaerobic, alkaliphilic, sulphate reducing bacterium isolated from terrestrial mud volcano.</title>
        <authorList>
            <person name="Frolova A."/>
            <person name="Merkel A.Y."/>
            <person name="Slobodkin A.I."/>
        </authorList>
    </citation>
    <scope>NUCLEOTIDE SEQUENCE [LARGE SCALE GENOMIC DNA]</scope>
    <source>
        <strain evidence="1 2">H1</strain>
    </source>
</reference>
<sequence length="131" mass="15285">MDFLPENLLNLFNRYTEMQEQHLEELTKPETDMESMNFERSRNFAALEQELRHLLRQMQNAAFSDEVKEEMATACKQRIGSLLETDTLITEKIQKRKEDVSRQLREMKKGQHAMAGYGSGFKAKTLVRLSG</sequence>
<evidence type="ECO:0000313" key="1">
    <source>
        <dbReference type="EMBL" id="MCW7752385.1"/>
    </source>
</evidence>
<dbReference type="Proteomes" id="UP001209681">
    <property type="component" value="Unassembled WGS sequence"/>
</dbReference>
<protein>
    <recommendedName>
        <fullName evidence="3">Flagellar protein FliT</fullName>
    </recommendedName>
</protein>